<sequence>MAEILENIETIKFDPKDKKIKNFIDFAYFSGGIIGAGGPFVKWKEFLKFLFNSNQDIPYDKHLFDLIRKIDEELWQKWDLAFSYHEEMLIGLISKEEFEEKLNKIEEEIFQKYGDRLI</sequence>
<dbReference type="Proteomes" id="UP000886289">
    <property type="component" value="Unassembled WGS sequence"/>
</dbReference>
<accession>A0A7C0Y9T2</accession>
<reference evidence="1" key="1">
    <citation type="journal article" date="2020" name="mSystems">
        <title>Genome- and Community-Level Interaction Insights into Carbon Utilization and Element Cycling Functions of Hydrothermarchaeota in Hydrothermal Sediment.</title>
        <authorList>
            <person name="Zhou Z."/>
            <person name="Liu Y."/>
            <person name="Xu W."/>
            <person name="Pan J."/>
            <person name="Luo Z.H."/>
            <person name="Li M."/>
        </authorList>
    </citation>
    <scope>NUCLEOTIDE SEQUENCE [LARGE SCALE GENOMIC DNA]</scope>
    <source>
        <strain evidence="1">HyVt-233</strain>
    </source>
</reference>
<protein>
    <submittedName>
        <fullName evidence="1">Uncharacterized protein</fullName>
    </submittedName>
</protein>
<organism evidence="1">
    <name type="scientific">Desulfofervidus auxilii</name>
    <dbReference type="NCBI Taxonomy" id="1621989"/>
    <lineage>
        <taxon>Bacteria</taxon>
        <taxon>Pseudomonadati</taxon>
        <taxon>Thermodesulfobacteriota</taxon>
        <taxon>Candidatus Desulfofervidia</taxon>
        <taxon>Candidatus Desulfofervidales</taxon>
        <taxon>Candidatus Desulfofervidaceae</taxon>
        <taxon>Candidatus Desulfofervidus</taxon>
    </lineage>
</organism>
<dbReference type="AlphaFoldDB" id="A0A7C0Y9T2"/>
<evidence type="ECO:0000313" key="1">
    <source>
        <dbReference type="EMBL" id="HDD44471.1"/>
    </source>
</evidence>
<feature type="non-terminal residue" evidence="1">
    <location>
        <position position="118"/>
    </location>
</feature>
<proteinExistence type="predicted"/>
<dbReference type="EMBL" id="DRBS01000244">
    <property type="protein sequence ID" value="HDD44471.1"/>
    <property type="molecule type" value="Genomic_DNA"/>
</dbReference>
<comment type="caution">
    <text evidence="1">The sequence shown here is derived from an EMBL/GenBank/DDBJ whole genome shotgun (WGS) entry which is preliminary data.</text>
</comment>
<gene>
    <name evidence="1" type="ORF">ENG63_06395</name>
</gene>
<name>A0A7C0Y9T2_DESA2</name>